<protein>
    <submittedName>
        <fullName evidence="1">Uncharacterized protein</fullName>
    </submittedName>
</protein>
<dbReference type="RefSeq" id="WP_137734078.1">
    <property type="nucleotide sequence ID" value="NZ_BJCL01000009.1"/>
</dbReference>
<proteinExistence type="predicted"/>
<keyword evidence="2" id="KW-1185">Reference proteome</keyword>
<name>A0A480ASE9_9BURK</name>
<reference evidence="2" key="1">
    <citation type="submission" date="2019-03" db="EMBL/GenBank/DDBJ databases">
        <title>Aquabacterium pictum sp.nov., the first bacteriochlorophyll a-containing freshwater bacterium in the genus Aquabacterium of the class Betaproteobacteria.</title>
        <authorList>
            <person name="Hirose S."/>
            <person name="Tank M."/>
            <person name="Hara E."/>
            <person name="Tamaki H."/>
            <person name="Takaichi S."/>
            <person name="Haruta S."/>
            <person name="Hanada S."/>
        </authorList>
    </citation>
    <scope>NUCLEOTIDE SEQUENCE [LARGE SCALE GENOMIC DNA]</scope>
    <source>
        <strain evidence="2">W35</strain>
    </source>
</reference>
<comment type="caution">
    <text evidence="1">The sequence shown here is derived from an EMBL/GenBank/DDBJ whole genome shotgun (WGS) entry which is preliminary data.</text>
</comment>
<dbReference type="AlphaFoldDB" id="A0A480ASE9"/>
<evidence type="ECO:0000313" key="1">
    <source>
        <dbReference type="EMBL" id="GCL64343.1"/>
    </source>
</evidence>
<sequence length="161" mass="18735">MKLTPDQWAAVEKSLSFPHGRAELLCDGTTKVVAEVRQTKPLRFEVMVFIDGFWRGEWLRPEPSRNEHRFLNMHQRAMYSAKDLALAKRVYSAKQHRQMAEKKYSYYSPTFPTGKAFRRRISSTCQDIRLVDCTEVAVAMLEMKRKALMDELDGCTQKEPS</sequence>
<organism evidence="1 2">
    <name type="scientific">Pseudaquabacterium pictum</name>
    <dbReference type="NCBI Taxonomy" id="2315236"/>
    <lineage>
        <taxon>Bacteria</taxon>
        <taxon>Pseudomonadati</taxon>
        <taxon>Pseudomonadota</taxon>
        <taxon>Betaproteobacteria</taxon>
        <taxon>Burkholderiales</taxon>
        <taxon>Sphaerotilaceae</taxon>
        <taxon>Pseudaquabacterium</taxon>
    </lineage>
</organism>
<dbReference type="Proteomes" id="UP000301751">
    <property type="component" value="Unassembled WGS sequence"/>
</dbReference>
<evidence type="ECO:0000313" key="2">
    <source>
        <dbReference type="Proteomes" id="UP000301751"/>
    </source>
</evidence>
<accession>A0A480ASE9</accession>
<dbReference type="EMBL" id="BJCL01000009">
    <property type="protein sequence ID" value="GCL64343.1"/>
    <property type="molecule type" value="Genomic_DNA"/>
</dbReference>
<dbReference type="OrthoDB" id="6165634at2"/>
<gene>
    <name evidence="1" type="ORF">AQPW35_34240</name>
</gene>